<protein>
    <submittedName>
        <fullName evidence="8">Matrixin</fullName>
    </submittedName>
</protein>
<evidence type="ECO:0000256" key="1">
    <source>
        <dbReference type="ARBA" id="ARBA00022670"/>
    </source>
</evidence>
<evidence type="ECO:0000256" key="5">
    <source>
        <dbReference type="SAM" id="MobiDB-lite"/>
    </source>
</evidence>
<evidence type="ECO:0000313" key="9">
    <source>
        <dbReference type="Proteomes" id="UP000245469"/>
    </source>
</evidence>
<keyword evidence="9" id="KW-1185">Reference proteome</keyword>
<dbReference type="RefSeq" id="WP_109776398.1">
    <property type="nucleotide sequence ID" value="NZ_QGDQ01000037.1"/>
</dbReference>
<name>A0A315ZQW1_9ACTN</name>
<dbReference type="PROSITE" id="PS51257">
    <property type="entry name" value="PROKAR_LIPOPROTEIN"/>
    <property type="match status" value="1"/>
</dbReference>
<accession>A0A315ZQW1</accession>
<evidence type="ECO:0000256" key="6">
    <source>
        <dbReference type="SAM" id="SignalP"/>
    </source>
</evidence>
<dbReference type="AlphaFoldDB" id="A0A315ZQW1"/>
<feature type="chain" id="PRO_5039654218" evidence="6">
    <location>
        <begin position="23"/>
        <end position="286"/>
    </location>
</feature>
<keyword evidence="1" id="KW-0645">Protease</keyword>
<feature type="region of interest" description="Disordered" evidence="5">
    <location>
        <begin position="136"/>
        <end position="158"/>
    </location>
</feature>
<proteinExistence type="predicted"/>
<keyword evidence="2" id="KW-0479">Metal-binding</keyword>
<dbReference type="GO" id="GO:0006508">
    <property type="term" value="P:proteolysis"/>
    <property type="evidence" value="ECO:0007669"/>
    <property type="project" value="UniProtKB-KW"/>
</dbReference>
<evidence type="ECO:0000256" key="3">
    <source>
        <dbReference type="ARBA" id="ARBA00022801"/>
    </source>
</evidence>
<feature type="region of interest" description="Disordered" evidence="5">
    <location>
        <begin position="30"/>
        <end position="75"/>
    </location>
</feature>
<keyword evidence="4" id="KW-0862">Zinc</keyword>
<organism evidence="8 9">
    <name type="scientific">Quadrisphaera granulorum</name>
    <dbReference type="NCBI Taxonomy" id="317664"/>
    <lineage>
        <taxon>Bacteria</taxon>
        <taxon>Bacillati</taxon>
        <taxon>Actinomycetota</taxon>
        <taxon>Actinomycetes</taxon>
        <taxon>Kineosporiales</taxon>
        <taxon>Kineosporiaceae</taxon>
        <taxon>Quadrisphaera</taxon>
    </lineage>
</organism>
<reference evidence="8 9" key="1">
    <citation type="submission" date="2018-03" db="EMBL/GenBank/DDBJ databases">
        <title>Genomic Encyclopedia of Archaeal and Bacterial Type Strains, Phase II (KMG-II): from individual species to whole genera.</title>
        <authorList>
            <person name="Goeker M."/>
        </authorList>
    </citation>
    <scope>NUCLEOTIDE SEQUENCE [LARGE SCALE GENOMIC DNA]</scope>
    <source>
        <strain evidence="8 9">DSM 44889</strain>
    </source>
</reference>
<dbReference type="SUPFAM" id="SSF55486">
    <property type="entry name" value="Metalloproteases ('zincins'), catalytic domain"/>
    <property type="match status" value="1"/>
</dbReference>
<feature type="compositionally biased region" description="Low complexity" evidence="5">
    <location>
        <begin position="42"/>
        <end position="56"/>
    </location>
</feature>
<dbReference type="GO" id="GO:0008270">
    <property type="term" value="F:zinc ion binding"/>
    <property type="evidence" value="ECO:0007669"/>
    <property type="project" value="InterPro"/>
</dbReference>
<dbReference type="Proteomes" id="UP000245469">
    <property type="component" value="Unassembled WGS sequence"/>
</dbReference>
<keyword evidence="6" id="KW-0732">Signal</keyword>
<dbReference type="GO" id="GO:0004222">
    <property type="term" value="F:metalloendopeptidase activity"/>
    <property type="evidence" value="ECO:0007669"/>
    <property type="project" value="InterPro"/>
</dbReference>
<feature type="domain" description="Peptidase M10 metallopeptidase" evidence="7">
    <location>
        <begin position="203"/>
        <end position="255"/>
    </location>
</feature>
<sequence>MSRSRGRTVAVAVVLSSVVAAALGLSSCTPTPADLSDDVPSATAEATADATARADASGSPQETSPAPTAPTPAAAAKDGGFAVLDTDEVTGEPIRYSPCRPIRYVTHLAGAPAVVDGLVADAVGQIARATGLDFVDEGTTDERPSPDREATVTQDGDDRYGDDVWAPVLIAWTDDRTIPDLDGDTVGLAGSQAFTDNEGHSAYVSGDLMLDGPDLTDILEEPNGDAQVRAVIAHELGHLVGLDHVDDPTQLMFAESNPDVVEPAAGDLAGLKLMGAGPCVESLATP</sequence>
<dbReference type="Gene3D" id="3.40.390.10">
    <property type="entry name" value="Collagenase (Catalytic Domain)"/>
    <property type="match status" value="1"/>
</dbReference>
<evidence type="ECO:0000256" key="2">
    <source>
        <dbReference type="ARBA" id="ARBA00022723"/>
    </source>
</evidence>
<comment type="caution">
    <text evidence="8">The sequence shown here is derived from an EMBL/GenBank/DDBJ whole genome shotgun (WGS) entry which is preliminary data.</text>
</comment>
<evidence type="ECO:0000313" key="8">
    <source>
        <dbReference type="EMBL" id="PWJ47493.1"/>
    </source>
</evidence>
<feature type="compositionally biased region" description="Basic and acidic residues" evidence="5">
    <location>
        <begin position="140"/>
        <end position="158"/>
    </location>
</feature>
<dbReference type="InterPro" id="IPR024079">
    <property type="entry name" value="MetalloPept_cat_dom_sf"/>
</dbReference>
<dbReference type="OrthoDB" id="4297752at2"/>
<feature type="signal peptide" evidence="6">
    <location>
        <begin position="1"/>
        <end position="22"/>
    </location>
</feature>
<dbReference type="GO" id="GO:0031012">
    <property type="term" value="C:extracellular matrix"/>
    <property type="evidence" value="ECO:0007669"/>
    <property type="project" value="InterPro"/>
</dbReference>
<dbReference type="EMBL" id="QGDQ01000037">
    <property type="protein sequence ID" value="PWJ47493.1"/>
    <property type="molecule type" value="Genomic_DNA"/>
</dbReference>
<dbReference type="Pfam" id="PF00413">
    <property type="entry name" value="Peptidase_M10"/>
    <property type="match status" value="1"/>
</dbReference>
<evidence type="ECO:0000256" key="4">
    <source>
        <dbReference type="ARBA" id="ARBA00022833"/>
    </source>
</evidence>
<dbReference type="InterPro" id="IPR001818">
    <property type="entry name" value="Pept_M10_metallopeptidase"/>
</dbReference>
<gene>
    <name evidence="8" type="ORF">BXY45_13736</name>
</gene>
<evidence type="ECO:0000259" key="7">
    <source>
        <dbReference type="Pfam" id="PF00413"/>
    </source>
</evidence>
<keyword evidence="3" id="KW-0378">Hydrolase</keyword>